<protein>
    <submittedName>
        <fullName evidence="2">Uncharacterized protein</fullName>
    </submittedName>
</protein>
<comment type="caution">
    <text evidence="2">The sequence shown here is derived from an EMBL/GenBank/DDBJ whole genome shotgun (WGS) entry which is preliminary data.</text>
</comment>
<feature type="compositionally biased region" description="Polar residues" evidence="1">
    <location>
        <begin position="11"/>
        <end position="25"/>
    </location>
</feature>
<evidence type="ECO:0000256" key="1">
    <source>
        <dbReference type="SAM" id="MobiDB-lite"/>
    </source>
</evidence>
<feature type="region of interest" description="Disordered" evidence="1">
    <location>
        <begin position="1"/>
        <end position="69"/>
    </location>
</feature>
<organism evidence="2">
    <name type="scientific">marine sediment metagenome</name>
    <dbReference type="NCBI Taxonomy" id="412755"/>
    <lineage>
        <taxon>unclassified sequences</taxon>
        <taxon>metagenomes</taxon>
        <taxon>ecological metagenomes</taxon>
    </lineage>
</organism>
<proteinExistence type="predicted"/>
<dbReference type="EMBL" id="LAZR01031660">
    <property type="protein sequence ID" value="KKL53086.1"/>
    <property type="molecule type" value="Genomic_DNA"/>
</dbReference>
<reference evidence="2" key="1">
    <citation type="journal article" date="2015" name="Nature">
        <title>Complex archaea that bridge the gap between prokaryotes and eukaryotes.</title>
        <authorList>
            <person name="Spang A."/>
            <person name="Saw J.H."/>
            <person name="Jorgensen S.L."/>
            <person name="Zaremba-Niedzwiedzka K."/>
            <person name="Martijn J."/>
            <person name="Lind A.E."/>
            <person name="van Eijk R."/>
            <person name="Schleper C."/>
            <person name="Guy L."/>
            <person name="Ettema T.J."/>
        </authorList>
    </citation>
    <scope>NUCLEOTIDE SEQUENCE</scope>
</reference>
<evidence type="ECO:0000313" key="2">
    <source>
        <dbReference type="EMBL" id="KKL53086.1"/>
    </source>
</evidence>
<gene>
    <name evidence="2" type="ORF">LCGC14_2278960</name>
</gene>
<dbReference type="AlphaFoldDB" id="A0A0F9DGY2"/>
<name>A0A0F9DGY2_9ZZZZ</name>
<accession>A0A0F9DGY2</accession>
<sequence length="69" mass="6901">MSKDIGGPLKNKSSAGKNSANTAKTGSRRVRNYDPKNTGAGGGAGPSIAKSYKPAAGKVDNPTAPSKRG</sequence>